<organism evidence="1 2">
    <name type="scientific">Thelonectria olida</name>
    <dbReference type="NCBI Taxonomy" id="1576542"/>
    <lineage>
        <taxon>Eukaryota</taxon>
        <taxon>Fungi</taxon>
        <taxon>Dikarya</taxon>
        <taxon>Ascomycota</taxon>
        <taxon>Pezizomycotina</taxon>
        <taxon>Sordariomycetes</taxon>
        <taxon>Hypocreomycetidae</taxon>
        <taxon>Hypocreales</taxon>
        <taxon>Nectriaceae</taxon>
        <taxon>Thelonectria</taxon>
    </lineage>
</organism>
<sequence length="445" mass="48812">MLLSLPPELARMIAKSCPLETQASLVCACKRLYETCNPTLYMCDVQNYGSSSVFHAITRCTDDVVALGTLQAAARGGADFKLCRDFHGVRSFLQEPSQIAVHSPLCLAASRGRSRIVGFLLDRGVSPDGPGGVVTPPLFQAIANKRDLAAAWLASRGASLVRPDSPQNALRAAIVNSLPTLTAYLVRCTSLDMNEKTVPGPPSLVLALRSGQPWMVPHVISLGADVREPIWELCRTHHWADVVGLLNAGSVHLAKALETRGCLDLIIFVATQKVPSFYKDKQIAVIDRIITLQRALESESQGEKEERPKEFLDMLEGLLQRTLSIHRADLPIASVLLRHGVGIRPGVYLELLEVLDEMELGSHTRRRRIVCQHRKLLKSFDFLFSYGSSLPPEKRDASMGYFLRRVPTQLVELVEQLKSQSLSLTAHGLQKLEGGASRGGQSGSR</sequence>
<gene>
    <name evidence="1" type="ORF">B0T10DRAFT_609760</name>
</gene>
<dbReference type="EMBL" id="JAGPYM010000028">
    <property type="protein sequence ID" value="KAH6879746.1"/>
    <property type="molecule type" value="Genomic_DNA"/>
</dbReference>
<proteinExistence type="predicted"/>
<reference evidence="1 2" key="1">
    <citation type="journal article" date="2021" name="Nat. Commun.">
        <title>Genetic determinants of endophytism in the Arabidopsis root mycobiome.</title>
        <authorList>
            <person name="Mesny F."/>
            <person name="Miyauchi S."/>
            <person name="Thiergart T."/>
            <person name="Pickel B."/>
            <person name="Atanasova L."/>
            <person name="Karlsson M."/>
            <person name="Huettel B."/>
            <person name="Barry K.W."/>
            <person name="Haridas S."/>
            <person name="Chen C."/>
            <person name="Bauer D."/>
            <person name="Andreopoulos W."/>
            <person name="Pangilinan J."/>
            <person name="LaButti K."/>
            <person name="Riley R."/>
            <person name="Lipzen A."/>
            <person name="Clum A."/>
            <person name="Drula E."/>
            <person name="Henrissat B."/>
            <person name="Kohler A."/>
            <person name="Grigoriev I.V."/>
            <person name="Martin F.M."/>
            <person name="Hacquard S."/>
        </authorList>
    </citation>
    <scope>NUCLEOTIDE SEQUENCE [LARGE SCALE GENOMIC DNA]</scope>
    <source>
        <strain evidence="1 2">MPI-CAGE-CH-0241</strain>
    </source>
</reference>
<keyword evidence="2" id="KW-1185">Reference proteome</keyword>
<dbReference type="Proteomes" id="UP000777438">
    <property type="component" value="Unassembled WGS sequence"/>
</dbReference>
<dbReference type="SUPFAM" id="SSF48403">
    <property type="entry name" value="Ankyrin repeat"/>
    <property type="match status" value="1"/>
</dbReference>
<name>A0A9P9AH67_9HYPO</name>
<accession>A0A9P9AH67</accession>
<dbReference type="AlphaFoldDB" id="A0A9P9AH67"/>
<protein>
    <submittedName>
        <fullName evidence="1">Uncharacterized protein</fullName>
    </submittedName>
</protein>
<evidence type="ECO:0000313" key="2">
    <source>
        <dbReference type="Proteomes" id="UP000777438"/>
    </source>
</evidence>
<dbReference type="OrthoDB" id="341259at2759"/>
<dbReference type="InterPro" id="IPR036770">
    <property type="entry name" value="Ankyrin_rpt-contain_sf"/>
</dbReference>
<evidence type="ECO:0000313" key="1">
    <source>
        <dbReference type="EMBL" id="KAH6879746.1"/>
    </source>
</evidence>
<comment type="caution">
    <text evidence="1">The sequence shown here is derived from an EMBL/GenBank/DDBJ whole genome shotgun (WGS) entry which is preliminary data.</text>
</comment>
<dbReference type="Gene3D" id="1.25.40.20">
    <property type="entry name" value="Ankyrin repeat-containing domain"/>
    <property type="match status" value="1"/>
</dbReference>